<sequence>MIPSTLCSLIPYPSPLVMSPPLPTRRWTGSRLATPISSSLICQGWPRRMSRERKSISELHSDVVHVPIVELKSCVRVVLWQIQTPTRKKELCGHLELEILIGPAQILVSYKPQAFLVLALMEEA</sequence>
<proteinExistence type="predicted"/>
<evidence type="ECO:0000313" key="1">
    <source>
        <dbReference type="EMBL" id="KAI5079905.1"/>
    </source>
</evidence>
<gene>
    <name evidence="1" type="ORF">GOP47_0005384</name>
</gene>
<dbReference type="Proteomes" id="UP000886520">
    <property type="component" value="Chromosome 5"/>
</dbReference>
<evidence type="ECO:0000313" key="2">
    <source>
        <dbReference type="Proteomes" id="UP000886520"/>
    </source>
</evidence>
<dbReference type="EMBL" id="JABFUD020000005">
    <property type="protein sequence ID" value="KAI5079905.1"/>
    <property type="molecule type" value="Genomic_DNA"/>
</dbReference>
<protein>
    <submittedName>
        <fullName evidence="1">Uncharacterized protein</fullName>
    </submittedName>
</protein>
<accession>A0A9D4V500</accession>
<name>A0A9D4V500_ADICA</name>
<comment type="caution">
    <text evidence="1">The sequence shown here is derived from an EMBL/GenBank/DDBJ whole genome shotgun (WGS) entry which is preliminary data.</text>
</comment>
<dbReference type="AlphaFoldDB" id="A0A9D4V500"/>
<organism evidence="1 2">
    <name type="scientific">Adiantum capillus-veneris</name>
    <name type="common">Maidenhair fern</name>
    <dbReference type="NCBI Taxonomy" id="13818"/>
    <lineage>
        <taxon>Eukaryota</taxon>
        <taxon>Viridiplantae</taxon>
        <taxon>Streptophyta</taxon>
        <taxon>Embryophyta</taxon>
        <taxon>Tracheophyta</taxon>
        <taxon>Polypodiopsida</taxon>
        <taxon>Polypodiidae</taxon>
        <taxon>Polypodiales</taxon>
        <taxon>Pteridineae</taxon>
        <taxon>Pteridaceae</taxon>
        <taxon>Vittarioideae</taxon>
        <taxon>Adiantum</taxon>
    </lineage>
</organism>
<reference evidence="1 2" key="1">
    <citation type="submission" date="2021-01" db="EMBL/GenBank/DDBJ databases">
        <title>Adiantum capillus-veneris genome.</title>
        <authorList>
            <person name="Fang Y."/>
            <person name="Liao Q."/>
        </authorList>
    </citation>
    <scope>NUCLEOTIDE SEQUENCE [LARGE SCALE GENOMIC DNA]</scope>
    <source>
        <strain evidence="1">H3</strain>
        <tissue evidence="1">Leaf</tissue>
    </source>
</reference>
<keyword evidence="2" id="KW-1185">Reference proteome</keyword>